<gene>
    <name evidence="1" type="ORF">ACFSTE_08135</name>
</gene>
<reference evidence="2" key="1">
    <citation type="journal article" date="2019" name="Int. J. Syst. Evol. Microbiol.">
        <title>The Global Catalogue of Microorganisms (GCM) 10K type strain sequencing project: providing services to taxonomists for standard genome sequencing and annotation.</title>
        <authorList>
            <consortium name="The Broad Institute Genomics Platform"/>
            <consortium name="The Broad Institute Genome Sequencing Center for Infectious Disease"/>
            <person name="Wu L."/>
            <person name="Ma J."/>
        </authorList>
    </citation>
    <scope>NUCLEOTIDE SEQUENCE [LARGE SCALE GENOMIC DNA]</scope>
    <source>
        <strain evidence="2">KCTC 42423</strain>
    </source>
</reference>
<dbReference type="EMBL" id="JBHULX010000004">
    <property type="protein sequence ID" value="MFD2590801.1"/>
    <property type="molecule type" value="Genomic_DNA"/>
</dbReference>
<name>A0ABW5N6L0_9FLAO</name>
<evidence type="ECO:0000313" key="1">
    <source>
        <dbReference type="EMBL" id="MFD2590801.1"/>
    </source>
</evidence>
<protein>
    <submittedName>
        <fullName evidence="1">Uncharacterized protein</fullName>
    </submittedName>
</protein>
<evidence type="ECO:0000313" key="2">
    <source>
        <dbReference type="Proteomes" id="UP001597459"/>
    </source>
</evidence>
<dbReference type="Proteomes" id="UP001597459">
    <property type="component" value="Unassembled WGS sequence"/>
</dbReference>
<proteinExistence type="predicted"/>
<organism evidence="1 2">
    <name type="scientific">Aquimarina hainanensis</name>
    <dbReference type="NCBI Taxonomy" id="1578017"/>
    <lineage>
        <taxon>Bacteria</taxon>
        <taxon>Pseudomonadati</taxon>
        <taxon>Bacteroidota</taxon>
        <taxon>Flavobacteriia</taxon>
        <taxon>Flavobacteriales</taxon>
        <taxon>Flavobacteriaceae</taxon>
        <taxon>Aquimarina</taxon>
    </lineage>
</organism>
<dbReference type="RefSeq" id="WP_176028712.1">
    <property type="nucleotide sequence ID" value="NZ_JBHSJV010000001.1"/>
</dbReference>
<keyword evidence="2" id="KW-1185">Reference proteome</keyword>
<sequence length="145" mass="16662">MKSITTLLFAILFINISFAQSKDNIFFDQKTLINKFHTIDELEELKKGELISLYKYRVREILTIIPYLALANQADVSLGDNGIKEDSQNLKVLGKHHEATTKAFEVTNNMISEFVPYADTEKIVWSILYFEEIIKKIRIGANGNF</sequence>
<comment type="caution">
    <text evidence="1">The sequence shown here is derived from an EMBL/GenBank/DDBJ whole genome shotgun (WGS) entry which is preliminary data.</text>
</comment>
<accession>A0ABW5N6L0</accession>